<name>A0A836HQ59_LEIEN</name>
<sequence>MSFSSKISVYRELKRMAAENRHLYARLLGNIDTPSPSRRVAAPCSGLSASRIPGNRKYLFTTKGEGGNPQYKVSVSIPLHHRCALTVGAASAVSKEEAELCAIIAALGIASSSTEWRRITRVLNTDLFVAFVTLLTTLNAYALIQVVRTGPKRACSVTSHASLAAENGPQFRATVAVELASIDDAEASLISRSDPIAAAYVSLRGSTAADQQAQALQNWHHRSRYDIGVAGDWLPSARDAIKSALFKSVDVLQNHAVDEWREAGREGALLLNELSRGGCCTSERDACVLNSALRCGNMAVDPPYSAAEDVVLRFRCVATSDSISVTATPIERARTESHIAPTCASLENSAGTSSFGATKSVLSAEATRPVMTDEVHVPFLISAVTILRPFVDGDSCRSEPAPKELLWPRQCMLGATLLLLAAVKASLYRSAAPTCSAWMFNGSAALEGASTSSVLCKSLVLSAVEWARAPFFSAFCRPAALLHGFFSLDEPWGVESDSVQDAADSSAQNHWHCPDVVVMIASMRSALQLPLRSYPKITFEQKAFHDPARRMRELAQGLHGDVDVLTRVHVRWETSRGCFVASAVSDPALHHQNATRSNSGVSFHTQLSCADTGRPRGPLLLLVSAVCSLYDQVVSSASTAAAGRYPVVPVKNFLARGGLDFLLFSWFGASPQVRCFTIGTTPLTYAELARSEAATMLNGSTRHELGHSMTRAMLFYDILGQRVLFAETHAISAADAVARVDMLSVEQNCIHHDLYALPSAAAQRSFRSVPRQRQWQRSRELLERSMQLCIAAVDDGGTGKSARHHHHRVAVAASMRACIGTCASEVGALWTVLGIVAKVAAARATAAAGGDCISGERSLPDHQPLLARFLEDPSTASNLFAGEDDNGVERGWRLGSHGVTRNCRALGKEAPPPRAGVMEVQLCMRASLSAATTADGKQAETASFKLVVLRCRVDTLRSGPEVTESEWFCEERLTETLAPCCFPTLTFTTSKPVSGVFPALVLLCRRALEYIYSEARFASLMSILPPVSDILVWCASAAPLLDGALGGYPPYDARFYAAPKLLGELLQGAAGKYRCDYDISPARDTITSTVSGVDWDEWSAEVARYKGVASMAAAQTSTIFYTSKPIHVNAASAEDTTRRQYGSRLPEPLSVSCTLYLESLLGHGVSPLVSAVSPACPAPAAMTFVLGHGVGRTKREAWRSAAWQALRLQFPEVLAQLEAYRDASELLQRPAQLNRLVRSSGLDRNGVWIEVVPVVYKLHFDCSARSYSSVSHVAIEAAAAAPVQGVRQIQCEVTAVRTDGSKVCVVPGCAAVANSAGKAYTAAVAAVLRAVRGAAEETPTDVSGATMRTAPSHMAWTSARPSAPGSVGGMAQRPRFSPYSAWRETTHYGKSVWHAFAGALSAYLDSDVVVNLVCGEGARVDELGLESRGVGGGRRFRRRVMLSKVQVRMRDWHAGAATAPKGVELRCTEQPSGSLSRITSFEAFSVAVGCHAVGASVIDAADGILFERTAASLLAYCSSPLDTRTYNTHVGAAAAAVRLPSEQPCCLLQEITRWLRTITQQCALPLALREELRGLLLARACDMARIQDSYRLTPAERVEALLMRWVGRRSQVCIRRIDPSLTASLSLANQMAWAAEALVEIHGELRRSGPRSSHTSFSPAGNSSPLSGQGDEVASREDTRKQLAYPWVAARAIGTTSDEAAWKLYLHVSEAFRGVVDTKPSPPSPEKR</sequence>
<keyword evidence="2" id="KW-1133">Transmembrane helix</keyword>
<keyword evidence="2" id="KW-0812">Transmembrane</keyword>
<protein>
    <submittedName>
        <fullName evidence="3">Uncharacterized protein</fullName>
    </submittedName>
</protein>
<dbReference type="GeneID" id="94173185"/>
<reference evidence="3 4" key="1">
    <citation type="submission" date="2021-02" db="EMBL/GenBank/DDBJ databases">
        <title>Leishmania (Mundinia) enrietti genome sequencing and assembly.</title>
        <authorList>
            <person name="Almutairi H."/>
            <person name="Gatherer D."/>
        </authorList>
    </citation>
    <scope>NUCLEOTIDE SEQUENCE [LARGE SCALE GENOMIC DNA]</scope>
    <source>
        <strain evidence="3">CUR178</strain>
    </source>
</reference>
<dbReference type="OrthoDB" id="261706at2759"/>
<evidence type="ECO:0000313" key="4">
    <source>
        <dbReference type="Proteomes" id="UP000674179"/>
    </source>
</evidence>
<dbReference type="KEGG" id="lenr:94173185"/>
<proteinExistence type="predicted"/>
<dbReference type="Proteomes" id="UP000674179">
    <property type="component" value="Chromosome 17"/>
</dbReference>
<evidence type="ECO:0000313" key="3">
    <source>
        <dbReference type="EMBL" id="KAG5482141.1"/>
    </source>
</evidence>
<feature type="transmembrane region" description="Helical" evidence="2">
    <location>
        <begin position="127"/>
        <end position="147"/>
    </location>
</feature>
<evidence type="ECO:0000256" key="2">
    <source>
        <dbReference type="SAM" id="Phobius"/>
    </source>
</evidence>
<feature type="region of interest" description="Disordered" evidence="1">
    <location>
        <begin position="1647"/>
        <end position="1678"/>
    </location>
</feature>
<comment type="caution">
    <text evidence="3">The sequence shown here is derived from an EMBL/GenBank/DDBJ whole genome shotgun (WGS) entry which is preliminary data.</text>
</comment>
<accession>A0A836HQ59</accession>
<feature type="compositionally biased region" description="Polar residues" evidence="1">
    <location>
        <begin position="1650"/>
        <end position="1667"/>
    </location>
</feature>
<keyword evidence="2" id="KW-0472">Membrane</keyword>
<gene>
    <name evidence="3" type="ORF">CUR178_05999</name>
</gene>
<keyword evidence="4" id="KW-1185">Reference proteome</keyword>
<dbReference type="EMBL" id="JAFHKP010000017">
    <property type="protein sequence ID" value="KAG5482141.1"/>
    <property type="molecule type" value="Genomic_DNA"/>
</dbReference>
<evidence type="ECO:0000256" key="1">
    <source>
        <dbReference type="SAM" id="MobiDB-lite"/>
    </source>
</evidence>
<organism evidence="3 4">
    <name type="scientific">Leishmania enriettii</name>
    <dbReference type="NCBI Taxonomy" id="5663"/>
    <lineage>
        <taxon>Eukaryota</taxon>
        <taxon>Discoba</taxon>
        <taxon>Euglenozoa</taxon>
        <taxon>Kinetoplastea</taxon>
        <taxon>Metakinetoplastina</taxon>
        <taxon>Trypanosomatida</taxon>
        <taxon>Trypanosomatidae</taxon>
        <taxon>Leishmaniinae</taxon>
        <taxon>Leishmania</taxon>
    </lineage>
</organism>
<dbReference type="RefSeq" id="XP_067694003.1">
    <property type="nucleotide sequence ID" value="XM_067837675.1"/>
</dbReference>